<evidence type="ECO:0008006" key="3">
    <source>
        <dbReference type="Google" id="ProtNLM"/>
    </source>
</evidence>
<dbReference type="AlphaFoldDB" id="A0AAV6X0P8"/>
<evidence type="ECO:0000313" key="2">
    <source>
        <dbReference type="Proteomes" id="UP000826271"/>
    </source>
</evidence>
<dbReference type="PANTHER" id="PTHR33559:SF1">
    <property type="entry name" value="PROTEASOME ASSEMBLY CHAPERONE 4"/>
    <property type="match status" value="1"/>
</dbReference>
<proteinExistence type="predicted"/>
<dbReference type="InterPro" id="IPR032157">
    <property type="entry name" value="PAC4"/>
</dbReference>
<reference evidence="1" key="1">
    <citation type="submission" date="2019-10" db="EMBL/GenBank/DDBJ databases">
        <authorList>
            <person name="Zhang R."/>
            <person name="Pan Y."/>
            <person name="Wang J."/>
            <person name="Ma R."/>
            <person name="Yu S."/>
        </authorList>
    </citation>
    <scope>NUCLEOTIDE SEQUENCE</scope>
    <source>
        <strain evidence="1">LA-IB0</strain>
        <tissue evidence="1">Leaf</tissue>
    </source>
</reference>
<evidence type="ECO:0000313" key="1">
    <source>
        <dbReference type="EMBL" id="KAG8372820.1"/>
    </source>
</evidence>
<accession>A0AAV6X0P8</accession>
<organism evidence="1 2">
    <name type="scientific">Buddleja alternifolia</name>
    <dbReference type="NCBI Taxonomy" id="168488"/>
    <lineage>
        <taxon>Eukaryota</taxon>
        <taxon>Viridiplantae</taxon>
        <taxon>Streptophyta</taxon>
        <taxon>Embryophyta</taxon>
        <taxon>Tracheophyta</taxon>
        <taxon>Spermatophyta</taxon>
        <taxon>Magnoliopsida</taxon>
        <taxon>eudicotyledons</taxon>
        <taxon>Gunneridae</taxon>
        <taxon>Pentapetalae</taxon>
        <taxon>asterids</taxon>
        <taxon>lamiids</taxon>
        <taxon>Lamiales</taxon>
        <taxon>Scrophulariaceae</taxon>
        <taxon>Buddlejeae</taxon>
        <taxon>Buddleja</taxon>
    </lineage>
</organism>
<sequence length="144" mass="15644">MDNNDAEIASQSMNDLSIKEHFDEKMDGAQITCFSEVSDDVTLHFQIIRLHKQIYAWIGCNSSKIGHLYAAAATRPSNAVGVTCLIGGASDNTGSGIARRLVLKTGLNIILACNIPKNSPMLEVKAEKVLVQKLISLGYTKPRI</sequence>
<gene>
    <name evidence="1" type="ORF">BUALT_Bualt12G0106800</name>
</gene>
<dbReference type="EMBL" id="WHWC01000012">
    <property type="protein sequence ID" value="KAG8372820.1"/>
    <property type="molecule type" value="Genomic_DNA"/>
</dbReference>
<name>A0AAV6X0P8_9LAMI</name>
<dbReference type="PANTHER" id="PTHR33559">
    <property type="entry name" value="PROTEASOME ASSEMBLY CHAPERONE 4"/>
    <property type="match status" value="1"/>
</dbReference>
<dbReference type="Pfam" id="PF16093">
    <property type="entry name" value="PAC4"/>
    <property type="match status" value="1"/>
</dbReference>
<protein>
    <recommendedName>
        <fullName evidence="3">Proteasome assembly chaperone 4</fullName>
    </recommendedName>
</protein>
<dbReference type="GO" id="GO:0043248">
    <property type="term" value="P:proteasome assembly"/>
    <property type="evidence" value="ECO:0007669"/>
    <property type="project" value="InterPro"/>
</dbReference>
<keyword evidence="2" id="KW-1185">Reference proteome</keyword>
<dbReference type="Proteomes" id="UP000826271">
    <property type="component" value="Unassembled WGS sequence"/>
</dbReference>
<comment type="caution">
    <text evidence="1">The sequence shown here is derived from an EMBL/GenBank/DDBJ whole genome shotgun (WGS) entry which is preliminary data.</text>
</comment>